<keyword evidence="5" id="KW-0804">Transcription</keyword>
<organism evidence="9 10">
    <name type="scientific">Choanephora cucurbitarum</name>
    <dbReference type="NCBI Taxonomy" id="101091"/>
    <lineage>
        <taxon>Eukaryota</taxon>
        <taxon>Fungi</taxon>
        <taxon>Fungi incertae sedis</taxon>
        <taxon>Mucoromycota</taxon>
        <taxon>Mucoromycotina</taxon>
        <taxon>Mucoromycetes</taxon>
        <taxon>Mucorales</taxon>
        <taxon>Mucorineae</taxon>
        <taxon>Choanephoraceae</taxon>
        <taxon>Choanephoroideae</taxon>
        <taxon>Choanephora</taxon>
    </lineage>
</organism>
<name>A0A1C7NPE3_9FUNG</name>
<dbReference type="GO" id="GO:0008270">
    <property type="term" value="F:zinc ion binding"/>
    <property type="evidence" value="ECO:0007669"/>
    <property type="project" value="InterPro"/>
</dbReference>
<evidence type="ECO:0000256" key="1">
    <source>
        <dbReference type="ARBA" id="ARBA00022723"/>
    </source>
</evidence>
<keyword evidence="10" id="KW-1185">Reference proteome</keyword>
<dbReference type="SMART" id="SM00906">
    <property type="entry name" value="Fungal_trans"/>
    <property type="match status" value="1"/>
</dbReference>
<dbReference type="STRING" id="101091.A0A1C7NPE3"/>
<keyword evidence="2" id="KW-0862">Zinc</keyword>
<accession>A0A1C7NPE3</accession>
<keyword evidence="4" id="KW-0238">DNA-binding</keyword>
<feature type="region of interest" description="Disordered" evidence="7">
    <location>
        <begin position="513"/>
        <end position="532"/>
    </location>
</feature>
<keyword evidence="1" id="KW-0479">Metal-binding</keyword>
<dbReference type="EMBL" id="LUGH01000026">
    <property type="protein sequence ID" value="OBZ90992.1"/>
    <property type="molecule type" value="Genomic_DNA"/>
</dbReference>
<evidence type="ECO:0000256" key="6">
    <source>
        <dbReference type="ARBA" id="ARBA00023242"/>
    </source>
</evidence>
<feature type="region of interest" description="Disordered" evidence="7">
    <location>
        <begin position="470"/>
        <end position="491"/>
    </location>
</feature>
<dbReference type="Proteomes" id="UP000093000">
    <property type="component" value="Unassembled WGS sequence"/>
</dbReference>
<dbReference type="Pfam" id="PF04082">
    <property type="entry name" value="Fungal_trans"/>
    <property type="match status" value="1"/>
</dbReference>
<reference evidence="9 10" key="1">
    <citation type="submission" date="2016-03" db="EMBL/GenBank/DDBJ databases">
        <title>Choanephora cucurbitarum.</title>
        <authorList>
            <person name="Min B."/>
            <person name="Park H."/>
            <person name="Park J.-H."/>
            <person name="Shin H.-D."/>
            <person name="Choi I.-G."/>
        </authorList>
    </citation>
    <scope>NUCLEOTIDE SEQUENCE [LARGE SCALE GENOMIC DNA]</scope>
    <source>
        <strain evidence="9 10">KUS-F28377</strain>
    </source>
</reference>
<dbReference type="AlphaFoldDB" id="A0A1C7NPE3"/>
<evidence type="ECO:0000259" key="8">
    <source>
        <dbReference type="SMART" id="SM00906"/>
    </source>
</evidence>
<gene>
    <name evidence="9" type="primary">nirA_1</name>
    <name evidence="9" type="ORF">A0J61_00968</name>
</gene>
<evidence type="ECO:0000313" key="10">
    <source>
        <dbReference type="Proteomes" id="UP000093000"/>
    </source>
</evidence>
<sequence>MQCKVRRKHCSFTRTDLQSNDEHSIPENSISDREKLADISSRIDKLSMTSPGQGREGRWLVDINLLFHGDNTIKNRKNTSAVHDTIDTDMINLFFEHKYNIFPIIQKSIFYRLLEHQDPLITPCLLYSIYCHGAQYKNMAKADDYYQKAEILVRESLRRPSIATVISLSLLSMYESNGSSTGSGINNGLSRIYRDMACRLCYDLKLHKRCSSNNAVVTLDEMELRKRAYWVCYCMDKINSMLTGKPCLLSLRDADIDMPTVLSTGDPNELDINRCFLEHIRLMKISEQALLMDIPEHQAGTARLPENEQQVLTLDHYLSIWFDQLPPILKHLPLQEGGLMEPFVAHIRLVYCFVAIFVLQPITFISSSCSSDSKHIQQRCRTVANEITCLGYAMVHQPNTILSFTLLAQVLMAATRVHIMDCADENLALAKEARFMFQQSLRALKGILQFRIVPYIFEFTATVEKALRDADTGDSCTRNSSPKVHMLSPIYPKPTSAEQDRLLSEFSQNRFYQPIPPPPLSEESSVDPSSSRSVYDLEHAFSSTGIQSWQEDRL</sequence>
<dbReference type="CDD" id="cd12148">
    <property type="entry name" value="fungal_TF_MHR"/>
    <property type="match status" value="1"/>
</dbReference>
<keyword evidence="6" id="KW-0539">Nucleus</keyword>
<feature type="compositionally biased region" description="Low complexity" evidence="7">
    <location>
        <begin position="521"/>
        <end position="532"/>
    </location>
</feature>
<evidence type="ECO:0000256" key="7">
    <source>
        <dbReference type="SAM" id="MobiDB-lite"/>
    </source>
</evidence>
<dbReference type="InParanoid" id="A0A1C7NPE3"/>
<comment type="caution">
    <text evidence="9">The sequence shown here is derived from an EMBL/GenBank/DDBJ whole genome shotgun (WGS) entry which is preliminary data.</text>
</comment>
<evidence type="ECO:0000256" key="5">
    <source>
        <dbReference type="ARBA" id="ARBA00023163"/>
    </source>
</evidence>
<evidence type="ECO:0000256" key="4">
    <source>
        <dbReference type="ARBA" id="ARBA00023125"/>
    </source>
</evidence>
<protein>
    <submittedName>
        <fullName evidence="9">Nitrogen assimilation transcription factor nirA</fullName>
    </submittedName>
</protein>
<evidence type="ECO:0000256" key="3">
    <source>
        <dbReference type="ARBA" id="ARBA00023015"/>
    </source>
</evidence>
<proteinExistence type="predicted"/>
<dbReference type="OrthoDB" id="4161332at2759"/>
<evidence type="ECO:0000313" key="9">
    <source>
        <dbReference type="EMBL" id="OBZ90992.1"/>
    </source>
</evidence>
<dbReference type="PANTHER" id="PTHR31313:SF81">
    <property type="entry name" value="TY1 ENHANCER ACTIVATOR"/>
    <property type="match status" value="1"/>
</dbReference>
<dbReference type="InterPro" id="IPR051615">
    <property type="entry name" value="Transcr_Regulatory_Elem"/>
</dbReference>
<keyword evidence="3" id="KW-0805">Transcription regulation</keyword>
<dbReference type="GO" id="GO:0006351">
    <property type="term" value="P:DNA-templated transcription"/>
    <property type="evidence" value="ECO:0007669"/>
    <property type="project" value="InterPro"/>
</dbReference>
<dbReference type="GO" id="GO:0003677">
    <property type="term" value="F:DNA binding"/>
    <property type="evidence" value="ECO:0007669"/>
    <property type="project" value="UniProtKB-KW"/>
</dbReference>
<evidence type="ECO:0000256" key="2">
    <source>
        <dbReference type="ARBA" id="ARBA00022833"/>
    </source>
</evidence>
<dbReference type="PANTHER" id="PTHR31313">
    <property type="entry name" value="TY1 ENHANCER ACTIVATOR"/>
    <property type="match status" value="1"/>
</dbReference>
<feature type="domain" description="Xylanolytic transcriptional activator regulatory" evidence="8">
    <location>
        <begin position="190"/>
        <end position="267"/>
    </location>
</feature>
<dbReference type="InterPro" id="IPR007219">
    <property type="entry name" value="XnlR_reg_dom"/>
</dbReference>